<dbReference type="AlphaFoldDB" id="B0TG90"/>
<organism evidence="1 2">
    <name type="scientific">Heliobacterium modesticaldum (strain ATCC 51547 / Ice1)</name>
    <dbReference type="NCBI Taxonomy" id="498761"/>
    <lineage>
        <taxon>Bacteria</taxon>
        <taxon>Bacillati</taxon>
        <taxon>Bacillota</taxon>
        <taxon>Clostridia</taxon>
        <taxon>Eubacteriales</taxon>
        <taxon>Heliobacteriaceae</taxon>
        <taxon>Heliomicrobium</taxon>
    </lineage>
</organism>
<accession>B0TG90</accession>
<dbReference type="EMBL" id="CP000930">
    <property type="protein sequence ID" value="ABZ84586.1"/>
    <property type="molecule type" value="Genomic_DNA"/>
</dbReference>
<dbReference type="Proteomes" id="UP000008550">
    <property type="component" value="Chromosome"/>
</dbReference>
<sequence>MCFLPEEATAKIEKASKRHKKGGHPYGRVPYVRFRNTL</sequence>
<evidence type="ECO:0000313" key="1">
    <source>
        <dbReference type="EMBL" id="ABZ84586.1"/>
    </source>
</evidence>
<proteinExistence type="predicted"/>
<protein>
    <submittedName>
        <fullName evidence="1">Uncharacterized protein</fullName>
    </submittedName>
</protein>
<dbReference type="KEGG" id="hmo:HM1_2029"/>
<name>B0TG90_HELMI</name>
<evidence type="ECO:0000313" key="2">
    <source>
        <dbReference type="Proteomes" id="UP000008550"/>
    </source>
</evidence>
<gene>
    <name evidence="1" type="ORF">HM1_2029</name>
</gene>
<reference evidence="1 2" key="1">
    <citation type="journal article" date="2008" name="J. Bacteriol.">
        <title>The genome of Heliobacterium modesticaldum, a phototrophic representative of the Firmicutes containing the simplest photosynthetic apparatus.</title>
        <authorList>
            <person name="Sattley W.M."/>
            <person name="Madigan M.T."/>
            <person name="Swingley W.D."/>
            <person name="Cheung P.C."/>
            <person name="Clocksin K.M."/>
            <person name="Conrad A.L."/>
            <person name="Dejesa L.C."/>
            <person name="Honchak B.M."/>
            <person name="Jung D.O."/>
            <person name="Karbach L.E."/>
            <person name="Kurdoglu A."/>
            <person name="Lahiri S."/>
            <person name="Mastrian S.D."/>
            <person name="Page L.E."/>
            <person name="Taylor H.L."/>
            <person name="Wang Z.T."/>
            <person name="Raymond J."/>
            <person name="Chen M."/>
            <person name="Blankenship R.E."/>
            <person name="Touchman J.W."/>
        </authorList>
    </citation>
    <scope>NUCLEOTIDE SEQUENCE [LARGE SCALE GENOMIC DNA]</scope>
    <source>
        <strain evidence="2">ATCC 51547 / Ice1</strain>
    </source>
</reference>
<dbReference type="HOGENOM" id="CLU_3328688_0_0_9"/>
<keyword evidence="2" id="KW-1185">Reference proteome</keyword>